<dbReference type="EMBL" id="CDMY01000316">
    <property type="protein sequence ID" value="CEM02021.1"/>
    <property type="molecule type" value="Genomic_DNA"/>
</dbReference>
<feature type="signal peptide" evidence="4">
    <location>
        <begin position="1"/>
        <end position="19"/>
    </location>
</feature>
<feature type="compositionally biased region" description="Low complexity" evidence="3">
    <location>
        <begin position="80"/>
        <end position="90"/>
    </location>
</feature>
<evidence type="ECO:0000256" key="2">
    <source>
        <dbReference type="ARBA" id="ARBA00023145"/>
    </source>
</evidence>
<evidence type="ECO:0000313" key="7">
    <source>
        <dbReference type="Proteomes" id="UP000041254"/>
    </source>
</evidence>
<protein>
    <recommendedName>
        <fullName evidence="5">Peptidase C1A papain C-terminal domain-containing protein</fullName>
    </recommendedName>
</protein>
<evidence type="ECO:0000313" key="6">
    <source>
        <dbReference type="EMBL" id="CEM02021.1"/>
    </source>
</evidence>
<comment type="similarity">
    <text evidence="1">Belongs to the peptidase C1 family.</text>
</comment>
<keyword evidence="4" id="KW-0732">Signal</keyword>
<accession>A0A0G4ETS0</accession>
<dbReference type="InterPro" id="IPR038765">
    <property type="entry name" value="Papain-like_cys_pep_sf"/>
</dbReference>
<evidence type="ECO:0000256" key="3">
    <source>
        <dbReference type="SAM" id="MobiDB-lite"/>
    </source>
</evidence>
<dbReference type="InterPro" id="IPR013128">
    <property type="entry name" value="Peptidase_C1A"/>
</dbReference>
<dbReference type="Pfam" id="PF00112">
    <property type="entry name" value="Peptidase_C1"/>
    <property type="match status" value="1"/>
</dbReference>
<feature type="compositionally biased region" description="Pro residues" evidence="3">
    <location>
        <begin position="47"/>
        <end position="56"/>
    </location>
</feature>
<dbReference type="InterPro" id="IPR000169">
    <property type="entry name" value="Pept_cys_AS"/>
</dbReference>
<keyword evidence="2" id="KW-0865">Zymogen</keyword>
<dbReference type="InParanoid" id="A0A0G4ETS0"/>
<dbReference type="GO" id="GO:0008234">
    <property type="term" value="F:cysteine-type peptidase activity"/>
    <property type="evidence" value="ECO:0007669"/>
    <property type="project" value="InterPro"/>
</dbReference>
<organism evidence="6 7">
    <name type="scientific">Vitrella brassicaformis (strain CCMP3155)</name>
    <dbReference type="NCBI Taxonomy" id="1169540"/>
    <lineage>
        <taxon>Eukaryota</taxon>
        <taxon>Sar</taxon>
        <taxon>Alveolata</taxon>
        <taxon>Colpodellida</taxon>
        <taxon>Vitrellaceae</taxon>
        <taxon>Vitrella</taxon>
    </lineage>
</organism>
<feature type="region of interest" description="Disordered" evidence="3">
    <location>
        <begin position="35"/>
        <end position="97"/>
    </location>
</feature>
<evidence type="ECO:0000256" key="4">
    <source>
        <dbReference type="SAM" id="SignalP"/>
    </source>
</evidence>
<name>A0A0G4ETS0_VITBC</name>
<dbReference type="STRING" id="1169540.A0A0G4ETS0"/>
<dbReference type="OrthoDB" id="640249at2759"/>
<evidence type="ECO:0000256" key="1">
    <source>
        <dbReference type="ARBA" id="ARBA00008455"/>
    </source>
</evidence>
<sequence length="550" mass="60260">MRRLVLLLLSLSTCRLSLSETALSDHLATIAGVQPASDCPSPTTWFPRPPRPPASPPTQKRTAKEPEANGEWIPIGRSNATATETPAAAAEESDETQWAAGKEELVERLLVEAMNELTLIKTADEGRAGRAARISRESYSIVDVKHCNKGREVALTDKDKKRLKKIGEVAVATDNGLQIALSKSGFGKSTDAAGGASMAPLLYLHFREIRVFTQTTKRGPLHSRTVFRYDRDKSHPTVADLGVNVVDQERAISTTSTLVQDAVKQLRVYFQSLACASCPNTVFSIDDDDIFAAFARMIPGGFRVRLDFQLRGKGSGCKGADGEDKTASYHRVWVEMTHNDNDKGEANKREAVFDFGWECGEGGVCRVMEGKQTIAKFKTQATDPQKRAGEFFCQPVVPHTNGVCRHLYPHQSPKDFYRTTNADMGSFIDLAAGIKESLSSGVERVSPTDARFCAYDADIPLEFDPREDEKVKTCFPDNIVKNQGTCGSCWAFASSFSYADRQCLHELRSGVEPSVMFDGNRHTFSPQDLISCVPGSGCNSGVPAAAFTYY</sequence>
<evidence type="ECO:0000259" key="5">
    <source>
        <dbReference type="Pfam" id="PF00112"/>
    </source>
</evidence>
<dbReference type="InterPro" id="IPR000668">
    <property type="entry name" value="Peptidase_C1A_C"/>
</dbReference>
<reference evidence="6 7" key="1">
    <citation type="submission" date="2014-11" db="EMBL/GenBank/DDBJ databases">
        <authorList>
            <person name="Zhu J."/>
            <person name="Qi W."/>
            <person name="Song R."/>
        </authorList>
    </citation>
    <scope>NUCLEOTIDE SEQUENCE [LARGE SCALE GENOMIC DNA]</scope>
</reference>
<dbReference type="SUPFAM" id="SSF54001">
    <property type="entry name" value="Cysteine proteinases"/>
    <property type="match status" value="1"/>
</dbReference>
<dbReference type="VEuPathDB" id="CryptoDB:Vbra_13408"/>
<gene>
    <name evidence="6" type="ORF">Vbra_13408</name>
</gene>
<dbReference type="AlphaFoldDB" id="A0A0G4ETS0"/>
<dbReference type="Gene3D" id="3.90.70.10">
    <property type="entry name" value="Cysteine proteinases"/>
    <property type="match status" value="1"/>
</dbReference>
<proteinExistence type="inferred from homology"/>
<dbReference type="PROSITE" id="PS00139">
    <property type="entry name" value="THIOL_PROTEASE_CYS"/>
    <property type="match status" value="1"/>
</dbReference>
<feature type="domain" description="Peptidase C1A papain C-terminal" evidence="5">
    <location>
        <begin position="460"/>
        <end position="549"/>
    </location>
</feature>
<dbReference type="PANTHER" id="PTHR12411">
    <property type="entry name" value="CYSTEINE PROTEASE FAMILY C1-RELATED"/>
    <property type="match status" value="1"/>
</dbReference>
<keyword evidence="7" id="KW-1185">Reference proteome</keyword>
<feature type="chain" id="PRO_5018675444" description="Peptidase C1A papain C-terminal domain-containing protein" evidence="4">
    <location>
        <begin position="20"/>
        <end position="550"/>
    </location>
</feature>
<dbReference type="Proteomes" id="UP000041254">
    <property type="component" value="Unassembled WGS sequence"/>
</dbReference>
<dbReference type="GO" id="GO:0006508">
    <property type="term" value="P:proteolysis"/>
    <property type="evidence" value="ECO:0007669"/>
    <property type="project" value="InterPro"/>
</dbReference>